<dbReference type="AlphaFoldDB" id="A0AAR5PNG7"/>
<reference evidence="4" key="1">
    <citation type="journal article" date="2013" name="Genome Biol.">
        <title>Draft genome of the mountain pine beetle, Dendroctonus ponderosae Hopkins, a major forest pest.</title>
        <authorList>
            <person name="Keeling C.I."/>
            <person name="Yuen M.M."/>
            <person name="Liao N.Y."/>
            <person name="Docking T.R."/>
            <person name="Chan S.K."/>
            <person name="Taylor G.A."/>
            <person name="Palmquist D.L."/>
            <person name="Jackman S.D."/>
            <person name="Nguyen A."/>
            <person name="Li M."/>
            <person name="Henderson H."/>
            <person name="Janes J.K."/>
            <person name="Zhao Y."/>
            <person name="Pandoh P."/>
            <person name="Moore R."/>
            <person name="Sperling F.A."/>
            <person name="Huber D.P."/>
            <person name="Birol I."/>
            <person name="Jones S.J."/>
            <person name="Bohlmann J."/>
        </authorList>
    </citation>
    <scope>NUCLEOTIDE SEQUENCE</scope>
</reference>
<protein>
    <recommendedName>
        <fullName evidence="2">DDB1- and CUL4-associated factor 15 WD40 repeat-containing domain-containing protein</fullName>
    </recommendedName>
</protein>
<evidence type="ECO:0000313" key="4">
    <source>
        <dbReference type="Proteomes" id="UP000019118"/>
    </source>
</evidence>
<dbReference type="KEGG" id="dpa:109539330"/>
<evidence type="ECO:0000259" key="2">
    <source>
        <dbReference type="Pfam" id="PF14939"/>
    </source>
</evidence>
<organism evidence="3 4">
    <name type="scientific">Dendroctonus ponderosae</name>
    <name type="common">Mountain pine beetle</name>
    <dbReference type="NCBI Taxonomy" id="77166"/>
    <lineage>
        <taxon>Eukaryota</taxon>
        <taxon>Metazoa</taxon>
        <taxon>Ecdysozoa</taxon>
        <taxon>Arthropoda</taxon>
        <taxon>Hexapoda</taxon>
        <taxon>Insecta</taxon>
        <taxon>Pterygota</taxon>
        <taxon>Neoptera</taxon>
        <taxon>Endopterygota</taxon>
        <taxon>Coleoptera</taxon>
        <taxon>Polyphaga</taxon>
        <taxon>Cucujiformia</taxon>
        <taxon>Curculionidae</taxon>
        <taxon>Scolytinae</taxon>
        <taxon>Dendroctonus</taxon>
    </lineage>
</organism>
<sequence length="770" mass="85576">MASITSENDDSDDNLSVSSSLSGSSGSGGASAPSIRAPSPVASGWGPRGRRNLVQNLRDRQLFGRFARSPRAPLERTLCRPREYSLLLLVGQASALDHTLMGFTQCGQYMLSYTTRSCNVASSHPIYSLSYEYELYVWLFSPGVPLRHVSKHRIFGHFKSYCPLERILFMQFPNDATKIVCYGNESAPSEFFHVTVLTLPASCVHCADAPLSPQEGANGGWCPRHGFLIHFMFASSQLAPPFDPHVSLGYPHHLVVNTGHHVHILNISTAGPFHCANSLTHWVKEEPPKPSSSDLLAGSLDAFSEISESASCSSLVDAILDDFSEYDLDGSEAGKPFHELNISCEPLNVTGKTYHNTLVQSILDPRLKRLQGTSRDYVFSVPHASQKLPPEKSKVVDKKVAEKAYEFTEETEKYEKISLFRKKRLADKKYEFSEDNTENIVPFHILRRERTFLVRPQLKTPLRSPESFFLSPRSPMQSPSSRTGQFSPSVRRSPISPRETARKVNVYSPSLGSDCSDGDGRLVLRPALTSGHFSVDASQTGLLIVDPKVEASKWIKKVVRRFSNGDFENSSLLSGQSRDDYNNPIEVPLLAQSLSGQQSDADADKPDHMVEVQLIVTQRSLDAEQFVQKQAQILCLKSGLQFMHCEDYDLKVVHVCPMNGEIIGQGVIKVGALRTADPHAFVENFWGHFLFVWSIATDAFDVLDDDANRLFCAKEQVSPRKIQCAHCHCAGVWVLAMSRLSLDRLWDPTGHYKIVLQSGHSDPGSDSDFE</sequence>
<feature type="compositionally biased region" description="Low complexity" evidence="1">
    <location>
        <begin position="14"/>
        <end position="43"/>
    </location>
</feature>
<dbReference type="EnsemblMetazoa" id="XM_019907009.1">
    <property type="protein sequence ID" value="XP_019762568.1"/>
    <property type="gene ID" value="LOC109539330"/>
</dbReference>
<dbReference type="GO" id="GO:0080008">
    <property type="term" value="C:Cul4-RING E3 ubiquitin ligase complex"/>
    <property type="evidence" value="ECO:0007669"/>
    <property type="project" value="TreeGrafter"/>
</dbReference>
<dbReference type="GO" id="GO:0016567">
    <property type="term" value="P:protein ubiquitination"/>
    <property type="evidence" value="ECO:0007669"/>
    <property type="project" value="InterPro"/>
</dbReference>
<dbReference type="InterPro" id="IPR032734">
    <property type="entry name" value="DCAF15_WD40"/>
</dbReference>
<feature type="region of interest" description="Disordered" evidence="1">
    <location>
        <begin position="465"/>
        <end position="502"/>
    </location>
</feature>
<dbReference type="Pfam" id="PF14939">
    <property type="entry name" value="DCAF15_WD40"/>
    <property type="match status" value="1"/>
</dbReference>
<dbReference type="Proteomes" id="UP000019118">
    <property type="component" value="Unassembled WGS sequence"/>
</dbReference>
<dbReference type="GeneID" id="109539330"/>
<dbReference type="PANTHER" id="PTHR28541">
    <property type="entry name" value="DDB1- AND CUL4-ASSOCIATED FACTOR 15"/>
    <property type="match status" value="1"/>
</dbReference>
<dbReference type="InterPro" id="IPR047319">
    <property type="entry name" value="DCAF15_C"/>
</dbReference>
<reference evidence="3" key="2">
    <citation type="submission" date="2024-08" db="UniProtKB">
        <authorList>
            <consortium name="EnsemblMetazoa"/>
        </authorList>
    </citation>
    <scope>IDENTIFICATION</scope>
</reference>
<proteinExistence type="predicted"/>
<dbReference type="CDD" id="cd20913">
    <property type="entry name" value="DCAF15-CTD"/>
    <property type="match status" value="1"/>
</dbReference>
<evidence type="ECO:0000256" key="1">
    <source>
        <dbReference type="SAM" id="MobiDB-lite"/>
    </source>
</evidence>
<name>A0AAR5PNG7_DENPD</name>
<dbReference type="PANTHER" id="PTHR28541:SF1">
    <property type="entry name" value="DDB1- AND CUL4-ASSOCIATED FACTOR 15"/>
    <property type="match status" value="1"/>
</dbReference>
<feature type="domain" description="DDB1- and CUL4-associated factor 15 WD40 repeat-containing" evidence="2">
    <location>
        <begin position="86"/>
        <end position="268"/>
    </location>
</feature>
<accession>A0AAR5PNG7</accession>
<evidence type="ECO:0000313" key="3">
    <source>
        <dbReference type="EnsemblMetazoa" id="XP_019762568.1"/>
    </source>
</evidence>
<feature type="region of interest" description="Disordered" evidence="1">
    <location>
        <begin position="1"/>
        <end position="50"/>
    </location>
</feature>
<keyword evidence="4" id="KW-1185">Reference proteome</keyword>
<feature type="compositionally biased region" description="Low complexity" evidence="1">
    <location>
        <begin position="471"/>
        <end position="498"/>
    </location>
</feature>
<dbReference type="InterPro" id="IPR038914">
    <property type="entry name" value="DCAF15"/>
</dbReference>
<dbReference type="CDD" id="cd20917">
    <property type="entry name" value="DCAF15-NTD"/>
    <property type="match status" value="1"/>
</dbReference>